<evidence type="ECO:0008006" key="3">
    <source>
        <dbReference type="Google" id="ProtNLM"/>
    </source>
</evidence>
<dbReference type="Gene3D" id="3.30.230.10">
    <property type="match status" value="1"/>
</dbReference>
<dbReference type="STRING" id="47855.GA0070606_3734"/>
<sequence length="122" mass="13098">MSDRPDWTTPIRALHVRHGTQTACGGIAIVLADVEPHPAYAFTTRFDGRPPGPADLRQECVDGFADGMRTELARLCGGQPPPVRVVLRRILVHDVDSSAAINRAAGRLAAAEAVRRATAGRH</sequence>
<evidence type="ECO:0000313" key="2">
    <source>
        <dbReference type="Proteomes" id="UP000199001"/>
    </source>
</evidence>
<keyword evidence="2" id="KW-1185">Reference proteome</keyword>
<dbReference type="RefSeq" id="WP_091101867.1">
    <property type="nucleotide sequence ID" value="NZ_FMHZ01000002.1"/>
</dbReference>
<reference evidence="2" key="1">
    <citation type="submission" date="2016-06" db="EMBL/GenBank/DDBJ databases">
        <authorList>
            <person name="Varghese N."/>
            <person name="Submissions Spin"/>
        </authorList>
    </citation>
    <scope>NUCLEOTIDE SEQUENCE [LARGE SCALE GENOMIC DNA]</scope>
    <source>
        <strain evidence="2">DSM 43903</strain>
    </source>
</reference>
<dbReference type="OrthoDB" id="3297304at2"/>
<dbReference type="InterPro" id="IPR014721">
    <property type="entry name" value="Ribsml_uS5_D2-typ_fold_subgr"/>
</dbReference>
<accession>A0A1C6V9S2</accession>
<dbReference type="Proteomes" id="UP000199001">
    <property type="component" value="Unassembled WGS sequence"/>
</dbReference>
<name>A0A1C6V9S2_9ACTN</name>
<protein>
    <recommendedName>
        <fullName evidence="3">Elongation factor G, domain IV</fullName>
    </recommendedName>
</protein>
<proteinExistence type="predicted"/>
<dbReference type="AlphaFoldDB" id="A0A1C6V9S2"/>
<dbReference type="EMBL" id="FMHZ01000002">
    <property type="protein sequence ID" value="SCL63079.1"/>
    <property type="molecule type" value="Genomic_DNA"/>
</dbReference>
<evidence type="ECO:0000313" key="1">
    <source>
        <dbReference type="EMBL" id="SCL63079.1"/>
    </source>
</evidence>
<gene>
    <name evidence="1" type="ORF">GA0070606_3734</name>
</gene>
<organism evidence="1 2">
    <name type="scientific">Micromonospora citrea</name>
    <dbReference type="NCBI Taxonomy" id="47855"/>
    <lineage>
        <taxon>Bacteria</taxon>
        <taxon>Bacillati</taxon>
        <taxon>Actinomycetota</taxon>
        <taxon>Actinomycetes</taxon>
        <taxon>Micromonosporales</taxon>
        <taxon>Micromonosporaceae</taxon>
        <taxon>Micromonospora</taxon>
    </lineage>
</organism>